<comment type="similarity">
    <text evidence="2">Belongs to the archaeal-type GPI family.</text>
</comment>
<name>A0A2U2BC15_9BACT</name>
<dbReference type="InterPro" id="IPR014710">
    <property type="entry name" value="RmlC-like_jellyroll"/>
</dbReference>
<evidence type="ECO:0000256" key="5">
    <source>
        <dbReference type="ARBA" id="ARBA00023152"/>
    </source>
</evidence>
<evidence type="ECO:0000256" key="6">
    <source>
        <dbReference type="ARBA" id="ARBA00029321"/>
    </source>
</evidence>
<evidence type="ECO:0000256" key="4">
    <source>
        <dbReference type="ARBA" id="ARBA00022432"/>
    </source>
</evidence>
<comment type="pathway">
    <text evidence="1">Carbohydrate degradation; glycolysis; D-glyceraldehyde 3-phosphate and glycerone phosphate from D-glucose: step 2/4.</text>
</comment>
<keyword evidence="5" id="KW-0324">Glycolysis</keyword>
<dbReference type="GO" id="GO:0005737">
    <property type="term" value="C:cytoplasm"/>
    <property type="evidence" value="ECO:0007669"/>
    <property type="project" value="InterPro"/>
</dbReference>
<protein>
    <recommendedName>
        <fullName evidence="3">glucose-6-phosphate isomerase</fullName>
        <ecNumber evidence="3">5.3.1.9</ecNumber>
    </recommendedName>
</protein>
<dbReference type="Proteomes" id="UP000244956">
    <property type="component" value="Unassembled WGS sequence"/>
</dbReference>
<evidence type="ECO:0000313" key="9">
    <source>
        <dbReference type="Proteomes" id="UP000244956"/>
    </source>
</evidence>
<gene>
    <name evidence="8" type="ORF">DDZ16_03145</name>
</gene>
<dbReference type="GO" id="GO:0004347">
    <property type="term" value="F:glucose-6-phosphate isomerase activity"/>
    <property type="evidence" value="ECO:0007669"/>
    <property type="project" value="UniProtKB-EC"/>
</dbReference>
<evidence type="ECO:0000259" key="7">
    <source>
        <dbReference type="Pfam" id="PF06560"/>
    </source>
</evidence>
<evidence type="ECO:0000313" key="8">
    <source>
        <dbReference type="EMBL" id="PWE00609.1"/>
    </source>
</evidence>
<comment type="catalytic activity">
    <reaction evidence="6">
        <text>alpha-D-glucose 6-phosphate = beta-D-fructose 6-phosphate</text>
        <dbReference type="Rhea" id="RHEA:11816"/>
        <dbReference type="ChEBI" id="CHEBI:57634"/>
        <dbReference type="ChEBI" id="CHEBI:58225"/>
        <dbReference type="EC" id="5.3.1.9"/>
    </reaction>
</comment>
<dbReference type="OrthoDB" id="5592106at2"/>
<sequence length="184" mass="20802">MRAKVNIDIANTEKLVGKGVKDSKKTMSQLIGVFKDEEAFKAADQDQVVYEVQAYMPVEEGKKGGLFWGNSMVYPGKVGTEYHMTRGHFHSNLDTGEYYWCLKGEGALIMMDLDRNCWYEEMKPGTLHYIPGNVSHRVANTGYEPLFFNACWPSDAGHDYASIEKEGFAARLFEVDGKPQLIKE</sequence>
<accession>A0A2U2BC15</accession>
<dbReference type="EC" id="5.3.1.9" evidence="3"/>
<dbReference type="EMBL" id="QEWP01000002">
    <property type="protein sequence ID" value="PWE00609.1"/>
    <property type="molecule type" value="Genomic_DNA"/>
</dbReference>
<dbReference type="Pfam" id="PF06560">
    <property type="entry name" value="GPI"/>
    <property type="match status" value="1"/>
</dbReference>
<dbReference type="InterPro" id="IPR011051">
    <property type="entry name" value="RmlC_Cupin_sf"/>
</dbReference>
<dbReference type="AlphaFoldDB" id="A0A2U2BC15"/>
<dbReference type="GO" id="GO:0006094">
    <property type="term" value="P:gluconeogenesis"/>
    <property type="evidence" value="ECO:0007669"/>
    <property type="project" value="UniProtKB-KW"/>
</dbReference>
<evidence type="ECO:0000256" key="1">
    <source>
        <dbReference type="ARBA" id="ARBA00004926"/>
    </source>
</evidence>
<evidence type="ECO:0000256" key="2">
    <source>
        <dbReference type="ARBA" id="ARBA00006542"/>
    </source>
</evidence>
<dbReference type="InterPro" id="IPR010551">
    <property type="entry name" value="G6P_isomerase_prok"/>
</dbReference>
<organism evidence="8 9">
    <name type="scientific">Marinilabilia rubra</name>
    <dbReference type="NCBI Taxonomy" id="2162893"/>
    <lineage>
        <taxon>Bacteria</taxon>
        <taxon>Pseudomonadati</taxon>
        <taxon>Bacteroidota</taxon>
        <taxon>Bacteroidia</taxon>
        <taxon>Marinilabiliales</taxon>
        <taxon>Marinilabiliaceae</taxon>
        <taxon>Marinilabilia</taxon>
    </lineage>
</organism>
<proteinExistence type="inferred from homology"/>
<dbReference type="CDD" id="cd02218">
    <property type="entry name" value="cupin_PGI"/>
    <property type="match status" value="1"/>
</dbReference>
<reference evidence="8 9" key="1">
    <citation type="submission" date="2018-05" db="EMBL/GenBank/DDBJ databases">
        <title>Marinilabilia rubrum sp. nov., isolated from saltern sediment.</title>
        <authorList>
            <person name="Zhang R."/>
        </authorList>
    </citation>
    <scope>NUCLEOTIDE SEQUENCE [LARGE SCALE GENOMIC DNA]</scope>
    <source>
        <strain evidence="8 9">WTE16</strain>
    </source>
</reference>
<dbReference type="GO" id="GO:0006096">
    <property type="term" value="P:glycolytic process"/>
    <property type="evidence" value="ECO:0007669"/>
    <property type="project" value="UniProtKB-UniPathway"/>
</dbReference>
<keyword evidence="4" id="KW-0312">Gluconeogenesis</keyword>
<comment type="caution">
    <text evidence="8">The sequence shown here is derived from an EMBL/GenBank/DDBJ whole genome shotgun (WGS) entry which is preliminary data.</text>
</comment>
<dbReference type="SUPFAM" id="SSF51182">
    <property type="entry name" value="RmlC-like cupins"/>
    <property type="match status" value="1"/>
</dbReference>
<keyword evidence="9" id="KW-1185">Reference proteome</keyword>
<dbReference type="Gene3D" id="2.60.120.10">
    <property type="entry name" value="Jelly Rolls"/>
    <property type="match status" value="1"/>
</dbReference>
<dbReference type="UniPathway" id="UPA00109">
    <property type="reaction ID" value="UER00181"/>
</dbReference>
<dbReference type="RefSeq" id="WP_109262981.1">
    <property type="nucleotide sequence ID" value="NZ_QEWP01000002.1"/>
</dbReference>
<feature type="domain" description="Glucose-6-phosphate isomerase prokaryote" evidence="7">
    <location>
        <begin position="25"/>
        <end position="172"/>
    </location>
</feature>
<evidence type="ECO:0000256" key="3">
    <source>
        <dbReference type="ARBA" id="ARBA00011952"/>
    </source>
</evidence>
<keyword evidence="8" id="KW-0413">Isomerase</keyword>